<dbReference type="RefSeq" id="WP_153449042.1">
    <property type="nucleotide sequence ID" value="NZ_CP045700.1"/>
</dbReference>
<dbReference type="Gene3D" id="3.30.2130.10">
    <property type="entry name" value="VC0802-like"/>
    <property type="match status" value="1"/>
</dbReference>
<dbReference type="GO" id="GO:0009090">
    <property type="term" value="P:homoserine biosynthetic process"/>
    <property type="evidence" value="ECO:0007669"/>
    <property type="project" value="TreeGrafter"/>
</dbReference>
<evidence type="ECO:0000256" key="6">
    <source>
        <dbReference type="ARBA" id="ARBA00022840"/>
    </source>
</evidence>
<dbReference type="GO" id="GO:0004072">
    <property type="term" value="F:aspartate kinase activity"/>
    <property type="evidence" value="ECO:0007669"/>
    <property type="project" value="UniProtKB-EC"/>
</dbReference>
<evidence type="ECO:0000313" key="9">
    <source>
        <dbReference type="EMBL" id="QGA66955.1"/>
    </source>
</evidence>
<sequence>MGHSVEKIGGTSMSAFDAVLDNILLRPENPYNRMFVVSAYGGITDALLECKRTGSSGIFRLVENRDDTWTDAMNELEQRMLLINENMFADPISRRRADTFIKDRLAKASSCISNIMETCQYGQFSMPHYLPQIREFLSSIGEAHSAYNTCLKLKTLGVNATFVDLSGWDSDENGQVVSGKLDCIIEKAWSKIDVSKELPIVTGYVYCDEGLMKTYDRGYSEMTFSRLAVLSQAQKAVIHKEYHLSTADPRVVGPEKVRPMGKTNYDVADQLANLGMEAIHPNAAAGLRKSGIELVIKNTFEPEHNGTLISHSYDPHSDADSADKVEIIAGRNKVFALHVFDQAMVGQVDNVGYELMEIINDERVQLVGKEMNANSITYYLGGNSNSKNKVLSRAEKTFPNAKITGKMVALISVIGASIDTNKALSHGMIALMNQDITPKAAHSSMRNVDVQFVVDDENYEAAICTLHDEFIEHSVTENLRKKVKAA</sequence>
<comment type="similarity">
    <text evidence="1">Belongs to the aspartokinase family.</text>
</comment>
<gene>
    <name evidence="9" type="ORF">GFB47_15735</name>
</gene>
<feature type="domain" description="Aspartate/glutamate/uridylate kinase" evidence="8">
    <location>
        <begin position="5"/>
        <end position="298"/>
    </location>
</feature>
<evidence type="ECO:0000259" key="8">
    <source>
        <dbReference type="Pfam" id="PF00696"/>
    </source>
</evidence>
<dbReference type="CDD" id="cd04915">
    <property type="entry name" value="ACT_AK-Ectoine_2"/>
    <property type="match status" value="1"/>
</dbReference>
<dbReference type="InterPro" id="IPR036393">
    <property type="entry name" value="AceGlu_kinase-like_sf"/>
</dbReference>
<dbReference type="Gene3D" id="3.40.1160.10">
    <property type="entry name" value="Acetylglutamate kinase-like"/>
    <property type="match status" value="1"/>
</dbReference>
<keyword evidence="5 9" id="KW-0418">Kinase</keyword>
<dbReference type="PANTHER" id="PTHR21499:SF3">
    <property type="entry name" value="ASPARTOKINASE"/>
    <property type="match status" value="1"/>
</dbReference>
<proteinExistence type="inferred from homology"/>
<keyword evidence="3 9" id="KW-0808">Transferase</keyword>
<keyword evidence="4" id="KW-0547">Nucleotide-binding</keyword>
<dbReference type="Proteomes" id="UP000348942">
    <property type="component" value="Chromosome 2"/>
</dbReference>
<dbReference type="Pfam" id="PF00696">
    <property type="entry name" value="AA_kinase"/>
    <property type="match status" value="1"/>
</dbReference>
<dbReference type="GO" id="GO:0009089">
    <property type="term" value="P:lysine biosynthetic process via diaminopimelate"/>
    <property type="evidence" value="ECO:0007669"/>
    <property type="project" value="TreeGrafter"/>
</dbReference>
<evidence type="ECO:0000256" key="3">
    <source>
        <dbReference type="ARBA" id="ARBA00022679"/>
    </source>
</evidence>
<comment type="catalytic activity">
    <reaction evidence="7">
        <text>L-aspartate + ATP = 4-phospho-L-aspartate + ADP</text>
        <dbReference type="Rhea" id="RHEA:23776"/>
        <dbReference type="ChEBI" id="CHEBI:29991"/>
        <dbReference type="ChEBI" id="CHEBI:30616"/>
        <dbReference type="ChEBI" id="CHEBI:57535"/>
        <dbReference type="ChEBI" id="CHEBI:456216"/>
        <dbReference type="EC" id="2.7.2.4"/>
    </reaction>
</comment>
<dbReference type="InterPro" id="IPR001048">
    <property type="entry name" value="Asp/Glu/Uridylate_kinase"/>
</dbReference>
<keyword evidence="10" id="KW-1185">Reference proteome</keyword>
<evidence type="ECO:0000256" key="7">
    <source>
        <dbReference type="ARBA" id="ARBA00047872"/>
    </source>
</evidence>
<dbReference type="AlphaFoldDB" id="A0A5Q0TLI5"/>
<name>A0A5Q0TLI5_9VIBR</name>
<dbReference type="SUPFAM" id="SSF53633">
    <property type="entry name" value="Carbamate kinase-like"/>
    <property type="match status" value="1"/>
</dbReference>
<organism evidence="9 10">
    <name type="scientific">Vibrio algicola</name>
    <dbReference type="NCBI Taxonomy" id="2662262"/>
    <lineage>
        <taxon>Bacteria</taxon>
        <taxon>Pseudomonadati</taxon>
        <taxon>Pseudomonadota</taxon>
        <taxon>Gammaproteobacteria</taxon>
        <taxon>Vibrionales</taxon>
        <taxon>Vibrionaceae</taxon>
        <taxon>Vibrio</taxon>
    </lineage>
</organism>
<dbReference type="EMBL" id="CP045700">
    <property type="protein sequence ID" value="QGA66955.1"/>
    <property type="molecule type" value="Genomic_DNA"/>
</dbReference>
<dbReference type="InterPro" id="IPR045865">
    <property type="entry name" value="ACT-like_dom_sf"/>
</dbReference>
<reference evidence="9 10" key="1">
    <citation type="submission" date="2019-10" db="EMBL/GenBank/DDBJ databases">
        <title>Vibrio sp. nov., isolated from Coralline algae surface.</title>
        <authorList>
            <person name="Geng Y."/>
            <person name="Zhang X."/>
        </authorList>
    </citation>
    <scope>NUCLEOTIDE SEQUENCE [LARGE SCALE GENOMIC DNA]</scope>
    <source>
        <strain evidence="9 10">SM1977</strain>
    </source>
</reference>
<dbReference type="NCBIfam" id="NF006614">
    <property type="entry name" value="PRK09181.1"/>
    <property type="match status" value="1"/>
</dbReference>
<dbReference type="SUPFAM" id="SSF55021">
    <property type="entry name" value="ACT-like"/>
    <property type="match status" value="1"/>
</dbReference>
<dbReference type="PANTHER" id="PTHR21499">
    <property type="entry name" value="ASPARTATE KINASE"/>
    <property type="match status" value="1"/>
</dbReference>
<evidence type="ECO:0000313" key="10">
    <source>
        <dbReference type="Proteomes" id="UP000348942"/>
    </source>
</evidence>
<evidence type="ECO:0000256" key="5">
    <source>
        <dbReference type="ARBA" id="ARBA00022777"/>
    </source>
</evidence>
<evidence type="ECO:0000256" key="1">
    <source>
        <dbReference type="ARBA" id="ARBA00010122"/>
    </source>
</evidence>
<evidence type="ECO:0000256" key="4">
    <source>
        <dbReference type="ARBA" id="ARBA00022741"/>
    </source>
</evidence>
<dbReference type="EC" id="2.7.2.4" evidence="2"/>
<evidence type="ECO:0000256" key="2">
    <source>
        <dbReference type="ARBA" id="ARBA00013059"/>
    </source>
</evidence>
<protein>
    <recommendedName>
        <fullName evidence="2">aspartate kinase</fullName>
        <ecNumber evidence="2">2.7.2.4</ecNumber>
    </recommendedName>
</protein>
<keyword evidence="6" id="KW-0067">ATP-binding</keyword>
<dbReference type="GO" id="GO:0005524">
    <property type="term" value="F:ATP binding"/>
    <property type="evidence" value="ECO:0007669"/>
    <property type="project" value="UniProtKB-KW"/>
</dbReference>
<accession>A0A5Q0TLI5</accession>
<dbReference type="GO" id="GO:0005829">
    <property type="term" value="C:cytosol"/>
    <property type="evidence" value="ECO:0007669"/>
    <property type="project" value="TreeGrafter"/>
</dbReference>